<evidence type="ECO:0000256" key="2">
    <source>
        <dbReference type="ARBA" id="ARBA00022692"/>
    </source>
</evidence>
<dbReference type="InterPro" id="IPR023395">
    <property type="entry name" value="MCP_dom_sf"/>
</dbReference>
<comment type="subcellular location">
    <subcellularLocation>
        <location evidence="1">Membrane</location>
        <topology evidence="1">Multi-pass membrane protein</topology>
    </subcellularLocation>
</comment>
<keyword evidence="2 4" id="KW-0812">Transmembrane</keyword>
<feature type="repeat" description="Solcar" evidence="4">
    <location>
        <begin position="199"/>
        <end position="279"/>
    </location>
</feature>
<evidence type="ECO:0000313" key="8">
    <source>
        <dbReference type="Proteomes" id="UP001054902"/>
    </source>
</evidence>
<dbReference type="SUPFAM" id="SSF103506">
    <property type="entry name" value="Mitochondrial carrier"/>
    <property type="match status" value="1"/>
</dbReference>
<dbReference type="InterPro" id="IPR018108">
    <property type="entry name" value="MCP_transmembrane"/>
</dbReference>
<feature type="chain" id="PRO_5041912048" description="Mitochondrial carrier protein" evidence="6">
    <location>
        <begin position="21"/>
        <end position="391"/>
    </location>
</feature>
<feature type="signal peptide" evidence="6">
    <location>
        <begin position="1"/>
        <end position="20"/>
    </location>
</feature>
<dbReference type="Gene3D" id="1.50.40.10">
    <property type="entry name" value="Mitochondrial carrier domain"/>
    <property type="match status" value="1"/>
</dbReference>
<evidence type="ECO:0000313" key="7">
    <source>
        <dbReference type="EMBL" id="GFH53101.1"/>
    </source>
</evidence>
<proteinExistence type="inferred from homology"/>
<keyword evidence="6" id="KW-0732">Signal</keyword>
<keyword evidence="3 4" id="KW-0472">Membrane</keyword>
<reference evidence="7 8" key="1">
    <citation type="journal article" date="2021" name="Sci. Rep.">
        <title>The genome of the diatom Chaetoceros tenuissimus carries an ancient integrated fragment of an extant virus.</title>
        <authorList>
            <person name="Hongo Y."/>
            <person name="Kimura K."/>
            <person name="Takaki Y."/>
            <person name="Yoshida Y."/>
            <person name="Baba S."/>
            <person name="Kobayashi G."/>
            <person name="Nagasaki K."/>
            <person name="Hano T."/>
            <person name="Tomaru Y."/>
        </authorList>
    </citation>
    <scope>NUCLEOTIDE SEQUENCE [LARGE SCALE GENOMIC DNA]</scope>
    <source>
        <strain evidence="7 8">NIES-3715</strain>
    </source>
</reference>
<name>A0AAD3H7H9_9STRA</name>
<evidence type="ECO:0000256" key="5">
    <source>
        <dbReference type="RuleBase" id="RU000488"/>
    </source>
</evidence>
<dbReference type="AlphaFoldDB" id="A0AAD3H7H9"/>
<keyword evidence="8" id="KW-1185">Reference proteome</keyword>
<protein>
    <recommendedName>
        <fullName evidence="9">Mitochondrial carrier protein</fullName>
    </recommendedName>
</protein>
<comment type="similarity">
    <text evidence="5">Belongs to the mitochondrial carrier (TC 2.A.29) family.</text>
</comment>
<gene>
    <name evidence="7" type="ORF">CTEN210_09577</name>
</gene>
<evidence type="ECO:0008006" key="9">
    <source>
        <dbReference type="Google" id="ProtNLM"/>
    </source>
</evidence>
<accession>A0AAD3H7H9</accession>
<evidence type="ECO:0000256" key="1">
    <source>
        <dbReference type="ARBA" id="ARBA00004141"/>
    </source>
</evidence>
<evidence type="ECO:0000256" key="6">
    <source>
        <dbReference type="SAM" id="SignalP"/>
    </source>
</evidence>
<dbReference type="Pfam" id="PF00153">
    <property type="entry name" value="Mito_carr"/>
    <property type="match status" value="2"/>
</dbReference>
<dbReference type="EMBL" id="BLLK01000046">
    <property type="protein sequence ID" value="GFH53101.1"/>
    <property type="molecule type" value="Genomic_DNA"/>
</dbReference>
<organism evidence="7 8">
    <name type="scientific">Chaetoceros tenuissimus</name>
    <dbReference type="NCBI Taxonomy" id="426638"/>
    <lineage>
        <taxon>Eukaryota</taxon>
        <taxon>Sar</taxon>
        <taxon>Stramenopiles</taxon>
        <taxon>Ochrophyta</taxon>
        <taxon>Bacillariophyta</taxon>
        <taxon>Coscinodiscophyceae</taxon>
        <taxon>Chaetocerotophycidae</taxon>
        <taxon>Chaetocerotales</taxon>
        <taxon>Chaetocerotaceae</taxon>
        <taxon>Chaetoceros</taxon>
    </lineage>
</organism>
<comment type="caution">
    <text evidence="7">The sequence shown here is derived from an EMBL/GenBank/DDBJ whole genome shotgun (WGS) entry which is preliminary data.</text>
</comment>
<dbReference type="PANTHER" id="PTHR47567">
    <property type="entry name" value="MITOCHONDRIAL SUBSTRATE/SOLUTE CARRIER"/>
    <property type="match status" value="1"/>
</dbReference>
<evidence type="ECO:0000256" key="4">
    <source>
        <dbReference type="PROSITE-ProRule" id="PRU00282"/>
    </source>
</evidence>
<keyword evidence="5" id="KW-0813">Transport</keyword>
<dbReference type="Proteomes" id="UP001054902">
    <property type="component" value="Unassembled WGS sequence"/>
</dbReference>
<dbReference type="PANTHER" id="PTHR47567:SF1">
    <property type="entry name" value="NAD-DEPENDENT EPIMERASE_DEHYDRATASE DOMAIN-CONTAINING PROTEIN"/>
    <property type="match status" value="1"/>
</dbReference>
<dbReference type="PROSITE" id="PS50920">
    <property type="entry name" value="SOLCAR"/>
    <property type="match status" value="1"/>
</dbReference>
<sequence>MNWLTKATLIIVVATPIASGFSTLSIHPRIQWLHGMSKVMEQEIISCDKDQDINEEMVASRRAFLSTASIATASLIALPSEPANADSGSVAVKAAPSAKQIFQQSAKKAISGGKAGATASVFQVLTFMWLRTCMNYQYRNGGTLGSSLQTLYEEGGVGRLYQGLPFALIQGPLTRFGDTAANVGILALLDSIPELEGLPLPLKTACGSICAGLWRIILMPVDTSKTVLQVEGKDGLDELYEKVKEVGIGPLYRGALASAAATAAGHYPWFLTYNFLNDALPTVQAAALDGSGIVENIVLMKLARSAFLGFGASCVSDVCSNSLRVIKTTKQTAGVDEEGNELSYKDAVSLILEKDGWVGLFGRGLQTRLLTNALQGAVFSVLWRYFQEGSS</sequence>
<evidence type="ECO:0000256" key="3">
    <source>
        <dbReference type="ARBA" id="ARBA00023136"/>
    </source>
</evidence>
<dbReference type="GO" id="GO:0016020">
    <property type="term" value="C:membrane"/>
    <property type="evidence" value="ECO:0007669"/>
    <property type="project" value="UniProtKB-SubCell"/>
</dbReference>